<evidence type="ECO:0000313" key="9">
    <source>
        <dbReference type="EMBL" id="TET94044.1"/>
    </source>
</evidence>
<dbReference type="InterPro" id="IPR058924">
    <property type="entry name" value="AGPR_dimerisation_dom"/>
</dbReference>
<comment type="catalytic activity">
    <reaction evidence="7">
        <text>N-acetyl-L-glutamate 5-semialdehyde + phosphate + NADP(+) = N-acetyl-L-glutamyl 5-phosphate + NADPH + H(+)</text>
        <dbReference type="Rhea" id="RHEA:21588"/>
        <dbReference type="ChEBI" id="CHEBI:15378"/>
        <dbReference type="ChEBI" id="CHEBI:29123"/>
        <dbReference type="ChEBI" id="CHEBI:43474"/>
        <dbReference type="ChEBI" id="CHEBI:57783"/>
        <dbReference type="ChEBI" id="CHEBI:57936"/>
        <dbReference type="ChEBI" id="CHEBI:58349"/>
        <dbReference type="EC" id="1.2.1.38"/>
    </reaction>
</comment>
<keyword evidence="5" id="KW-0521">NADP</keyword>
<keyword evidence="6 9" id="KW-0560">Oxidoreductase</keyword>
<reference evidence="9 10" key="1">
    <citation type="submission" date="2019-03" db="EMBL/GenBank/DDBJ databases">
        <title>Metabolic potential of uncultured bacteria and archaea associated with petroleum seepage in deep-sea sediments.</title>
        <authorList>
            <person name="Dong X."/>
            <person name="Hubert C."/>
        </authorList>
    </citation>
    <scope>NUCLEOTIDE SEQUENCE [LARGE SCALE GENOMIC DNA]</scope>
    <source>
        <strain evidence="9">E29_bin28</strain>
    </source>
</reference>
<gene>
    <name evidence="9" type="ORF">E3J33_00815</name>
</gene>
<evidence type="ECO:0000256" key="1">
    <source>
        <dbReference type="ARBA" id="ARBA00004862"/>
    </source>
</evidence>
<dbReference type="AlphaFoldDB" id="A0A523YRC8"/>
<accession>A0A523YRC8</accession>
<dbReference type="SUPFAM" id="SSF55347">
    <property type="entry name" value="Glyceraldehyde-3-phosphate dehydrogenase-like, C-terminal domain"/>
    <property type="match status" value="1"/>
</dbReference>
<dbReference type="Gene3D" id="3.30.360.10">
    <property type="entry name" value="Dihydrodipicolinate Reductase, domain 2"/>
    <property type="match status" value="1"/>
</dbReference>
<evidence type="ECO:0000256" key="6">
    <source>
        <dbReference type="ARBA" id="ARBA00023002"/>
    </source>
</evidence>
<evidence type="ECO:0000259" key="8">
    <source>
        <dbReference type="Pfam" id="PF22698"/>
    </source>
</evidence>
<evidence type="ECO:0000256" key="4">
    <source>
        <dbReference type="ARBA" id="ARBA00022605"/>
    </source>
</evidence>
<evidence type="ECO:0000256" key="2">
    <source>
        <dbReference type="ARBA" id="ARBA00013072"/>
    </source>
</evidence>
<protein>
    <recommendedName>
        <fullName evidence="2">N-acetyl-gamma-glutamyl-phosphate reductase</fullName>
        <ecNumber evidence="2">1.2.1.38</ecNumber>
    </recommendedName>
</protein>
<dbReference type="PANTHER" id="PTHR32338:SF10">
    <property type="entry name" value="N-ACETYL-GAMMA-GLUTAMYL-PHOSPHATE REDUCTASE, CHLOROPLASTIC-RELATED"/>
    <property type="match status" value="1"/>
</dbReference>
<evidence type="ECO:0000256" key="7">
    <source>
        <dbReference type="ARBA" id="ARBA00050557"/>
    </source>
</evidence>
<sequence length="176" mass="19616">FDLIKEDSIIVDSKSGVTGAGRKLTLKTHFPEVNENLSAYQVGCHRHIPEIEQELAKLAQKEVKITFVPHLVPLNRGILSTCYAGLKDPLKPKDLAKAFKDFYREEPFVEILPQGCFPQVKDVVNSNRCRIGLMVDEKKRQVIVISTIDNLGKGASSQAVQNMNIMCGFEETMGLS</sequence>
<name>A0A523YRC8_UNCAE</name>
<dbReference type="FunFam" id="3.30.360.10:FF:000014">
    <property type="entry name" value="N-acetyl-gamma-glutamyl-phosphate reductase"/>
    <property type="match status" value="1"/>
</dbReference>
<dbReference type="EMBL" id="SOIJ01000041">
    <property type="protein sequence ID" value="TET94044.1"/>
    <property type="molecule type" value="Genomic_DNA"/>
</dbReference>
<keyword evidence="4" id="KW-0028">Amino-acid biosynthesis</keyword>
<dbReference type="InterPro" id="IPR050085">
    <property type="entry name" value="AGPR"/>
</dbReference>
<dbReference type="GO" id="GO:0006526">
    <property type="term" value="P:L-arginine biosynthetic process"/>
    <property type="evidence" value="ECO:0007669"/>
    <property type="project" value="UniProtKB-KW"/>
</dbReference>
<evidence type="ECO:0000313" key="10">
    <source>
        <dbReference type="Proteomes" id="UP000316925"/>
    </source>
</evidence>
<feature type="non-terminal residue" evidence="9">
    <location>
        <position position="1"/>
    </location>
</feature>
<dbReference type="Proteomes" id="UP000316925">
    <property type="component" value="Unassembled WGS sequence"/>
</dbReference>
<dbReference type="PANTHER" id="PTHR32338">
    <property type="entry name" value="N-ACETYL-GAMMA-GLUTAMYL-PHOSPHATE REDUCTASE, CHLOROPLASTIC-RELATED-RELATED"/>
    <property type="match status" value="1"/>
</dbReference>
<dbReference type="GO" id="GO:0003942">
    <property type="term" value="F:N-acetyl-gamma-glutamyl-phosphate reductase activity"/>
    <property type="evidence" value="ECO:0007669"/>
    <property type="project" value="UniProtKB-EC"/>
</dbReference>
<feature type="domain" description="N-acetyl-gamma-glutamyl-phosphate reductase dimerisation" evidence="8">
    <location>
        <begin position="3"/>
        <end position="150"/>
    </location>
</feature>
<evidence type="ECO:0000256" key="3">
    <source>
        <dbReference type="ARBA" id="ARBA00022571"/>
    </source>
</evidence>
<proteinExistence type="predicted"/>
<comment type="caution">
    <text evidence="9">The sequence shown here is derived from an EMBL/GenBank/DDBJ whole genome shotgun (WGS) entry which is preliminary data.</text>
</comment>
<dbReference type="Pfam" id="PF22698">
    <property type="entry name" value="Semialdhyde_dhC_1"/>
    <property type="match status" value="1"/>
</dbReference>
<keyword evidence="3" id="KW-0055">Arginine biosynthesis</keyword>
<dbReference type="EC" id="1.2.1.38" evidence="2"/>
<comment type="pathway">
    <text evidence="1">Amino-acid biosynthesis; L-arginine biosynthesis; N(2)-acetyl-L-ornithine from L-glutamate: step 3/4.</text>
</comment>
<organism evidence="9 10">
    <name type="scientific">Aerophobetes bacterium</name>
    <dbReference type="NCBI Taxonomy" id="2030807"/>
    <lineage>
        <taxon>Bacteria</taxon>
        <taxon>Candidatus Aerophobota</taxon>
    </lineage>
</organism>
<evidence type="ECO:0000256" key="5">
    <source>
        <dbReference type="ARBA" id="ARBA00022857"/>
    </source>
</evidence>
<dbReference type="CDD" id="cd23934">
    <property type="entry name" value="AGPR_1_C"/>
    <property type="match status" value="1"/>
</dbReference>